<dbReference type="InterPro" id="IPR016181">
    <property type="entry name" value="Acyl_CoA_acyltransferase"/>
</dbReference>
<name>A0A2N7S0F6_9MICC</name>
<organism evidence="2 3">
    <name type="scientific">Glutamicibacter arilaitensis</name>
    <dbReference type="NCBI Taxonomy" id="256701"/>
    <lineage>
        <taxon>Bacteria</taxon>
        <taxon>Bacillati</taxon>
        <taxon>Actinomycetota</taxon>
        <taxon>Actinomycetes</taxon>
        <taxon>Micrococcales</taxon>
        <taxon>Micrococcaceae</taxon>
        <taxon>Glutamicibacter</taxon>
    </lineage>
</organism>
<evidence type="ECO:0000313" key="2">
    <source>
        <dbReference type="EMBL" id="PMQ19630.1"/>
    </source>
</evidence>
<sequence length="171" mass="19092">MPQMNDYRIRLAAEEDVRPALQMKLQAWREAYATLRDESFFAHHEGQLDGQVAWWERGLASGAQFFIAEDRDGRIIGLAGGTPAIEEDQDAGVGIEVGMLYVLAEYFGTGLGKHLFDVVIGEQDALVWVMRGNDRARSFFAKQGFTHDGTSEALVGSWQGLIEERMVRARG</sequence>
<proteinExistence type="predicted"/>
<reference evidence="2 3" key="1">
    <citation type="journal article" date="2017" name="Elife">
        <title>Extensive horizontal gene transfer in cheese-associated bacteria.</title>
        <authorList>
            <person name="Bonham K.S."/>
            <person name="Wolfe B.E."/>
            <person name="Dutton R.J."/>
        </authorList>
    </citation>
    <scope>NUCLEOTIDE SEQUENCE [LARGE SCALE GENOMIC DNA]</scope>
    <source>
        <strain evidence="2 3">JB182</strain>
    </source>
</reference>
<dbReference type="InterPro" id="IPR000182">
    <property type="entry name" value="GNAT_dom"/>
</dbReference>
<dbReference type="EMBL" id="PNQX01000002">
    <property type="protein sequence ID" value="PMQ19630.1"/>
    <property type="molecule type" value="Genomic_DNA"/>
</dbReference>
<gene>
    <name evidence="2" type="ORF">CIK84_13290</name>
</gene>
<accession>A0A2N7S0F6</accession>
<dbReference type="Pfam" id="PF13508">
    <property type="entry name" value="Acetyltransf_7"/>
    <property type="match status" value="1"/>
</dbReference>
<protein>
    <submittedName>
        <fullName evidence="2">N-acetyltransferase</fullName>
    </submittedName>
</protein>
<evidence type="ECO:0000313" key="3">
    <source>
        <dbReference type="Proteomes" id="UP000235739"/>
    </source>
</evidence>
<dbReference type="CDD" id="cd04301">
    <property type="entry name" value="NAT_SF"/>
    <property type="match status" value="1"/>
</dbReference>
<dbReference type="Proteomes" id="UP000235739">
    <property type="component" value="Unassembled WGS sequence"/>
</dbReference>
<dbReference type="Gene3D" id="3.40.630.30">
    <property type="match status" value="1"/>
</dbReference>
<keyword evidence="2" id="KW-0808">Transferase</keyword>
<dbReference type="SUPFAM" id="SSF55729">
    <property type="entry name" value="Acyl-CoA N-acyltransferases (Nat)"/>
    <property type="match status" value="1"/>
</dbReference>
<dbReference type="PROSITE" id="PS51186">
    <property type="entry name" value="GNAT"/>
    <property type="match status" value="1"/>
</dbReference>
<dbReference type="GO" id="GO:0016747">
    <property type="term" value="F:acyltransferase activity, transferring groups other than amino-acyl groups"/>
    <property type="evidence" value="ECO:0007669"/>
    <property type="project" value="InterPro"/>
</dbReference>
<dbReference type="AlphaFoldDB" id="A0A2N7S0F6"/>
<evidence type="ECO:0000259" key="1">
    <source>
        <dbReference type="PROSITE" id="PS51186"/>
    </source>
</evidence>
<comment type="caution">
    <text evidence="2">The sequence shown here is derived from an EMBL/GenBank/DDBJ whole genome shotgun (WGS) entry which is preliminary data.</text>
</comment>
<feature type="domain" description="N-acetyltransferase" evidence="1">
    <location>
        <begin position="7"/>
        <end position="168"/>
    </location>
</feature>